<evidence type="ECO:0000313" key="2">
    <source>
        <dbReference type="EMBL" id="PUU73538.1"/>
    </source>
</evidence>
<evidence type="ECO:0000256" key="1">
    <source>
        <dbReference type="SAM" id="MobiDB-lite"/>
    </source>
</evidence>
<dbReference type="EMBL" id="NESQ01000369">
    <property type="protein sequence ID" value="PUU73538.1"/>
    <property type="molecule type" value="Genomic_DNA"/>
</dbReference>
<accession>A0A2T6ZDG2</accession>
<comment type="caution">
    <text evidence="2">The sequence shown here is derived from an EMBL/GenBank/DDBJ whole genome shotgun (WGS) entry which is preliminary data.</text>
</comment>
<proteinExistence type="predicted"/>
<feature type="region of interest" description="Disordered" evidence="1">
    <location>
        <begin position="1"/>
        <end position="20"/>
    </location>
</feature>
<evidence type="ECO:0000313" key="3">
    <source>
        <dbReference type="Proteomes" id="UP000244722"/>
    </source>
</evidence>
<protein>
    <submittedName>
        <fullName evidence="2">Uncharacterized protein</fullName>
    </submittedName>
</protein>
<dbReference type="AlphaFoldDB" id="A0A2T6ZDG2"/>
<reference evidence="2 3" key="1">
    <citation type="submission" date="2017-04" db="EMBL/GenBank/DDBJ databases">
        <title>Draft genome sequence of Tuber borchii Vittad., a whitish edible truffle.</title>
        <authorList>
            <consortium name="DOE Joint Genome Institute"/>
            <person name="Murat C."/>
            <person name="Kuo A."/>
            <person name="Barry K.W."/>
            <person name="Clum A."/>
            <person name="Dockter R.B."/>
            <person name="Fauchery L."/>
            <person name="Iotti M."/>
            <person name="Kohler A."/>
            <person name="Labutti K."/>
            <person name="Lindquist E.A."/>
            <person name="Lipzen A."/>
            <person name="Ohm R.A."/>
            <person name="Wang M."/>
            <person name="Grigoriev I.V."/>
            <person name="Zambonelli A."/>
            <person name="Martin F.M."/>
        </authorList>
    </citation>
    <scope>NUCLEOTIDE SEQUENCE [LARGE SCALE GENOMIC DNA]</scope>
    <source>
        <strain evidence="2 3">Tbo3840</strain>
    </source>
</reference>
<organism evidence="2 3">
    <name type="scientific">Tuber borchii</name>
    <name type="common">White truffle</name>
    <dbReference type="NCBI Taxonomy" id="42251"/>
    <lineage>
        <taxon>Eukaryota</taxon>
        <taxon>Fungi</taxon>
        <taxon>Dikarya</taxon>
        <taxon>Ascomycota</taxon>
        <taxon>Pezizomycotina</taxon>
        <taxon>Pezizomycetes</taxon>
        <taxon>Pezizales</taxon>
        <taxon>Tuberaceae</taxon>
        <taxon>Tuber</taxon>
    </lineage>
</organism>
<gene>
    <name evidence="2" type="ORF">B9Z19DRAFT_1111160</name>
</gene>
<name>A0A2T6ZDG2_TUBBO</name>
<sequence length="215" mass="23270">MNSPPASPTPASSSITQKPEHSTLLLTTLESTLTATLTHTSTLENLTQQLRALRETLQSLGGLHLLAQTARNKYLESLRRDAGLTYSRLLTNIGGGGGGGGLDQEFGGGQGGDAVADALLYRDGIRDDEEFFILVYGVEWGKVLEFRHNQELIQAISHRADVFSRGQGFTAEFNITFEQLITWAATATGHGPPAVLLLLSEDNEALSWFTHIMSS</sequence>
<dbReference type="Proteomes" id="UP000244722">
    <property type="component" value="Unassembled WGS sequence"/>
</dbReference>
<keyword evidence="3" id="KW-1185">Reference proteome</keyword>